<sequence length="256" mass="29182">MANLELILVLATAVTGLIWLGWVILRRRRSPERQREMPWFVDYSRSFFPVLLIVLILRSFVAEPFRIPSGSMMPTLLVGDFIMVSKFSYGIRLPVTRTKILDTGEPERGEVVVFKYPRNPAEDYIKRVIGLPGDTIAFRDRVLYVNGEPQSAERVGTFEGEGSGQVMSGASIFEETLDGRTYNTLMREQQASLDGSVTVPDGHYFMVGDNRDNSNDSRSWGFVAEEHLVGRALFIWLHWDYNEGHRDFSRIGQAIR</sequence>
<evidence type="ECO:0000313" key="12">
    <source>
        <dbReference type="Proteomes" id="UP000064201"/>
    </source>
</evidence>
<keyword evidence="8" id="KW-0812">Transmembrane</keyword>
<evidence type="ECO:0000256" key="8">
    <source>
        <dbReference type="RuleBase" id="RU003993"/>
    </source>
</evidence>
<dbReference type="SUPFAM" id="SSF51306">
    <property type="entry name" value="LexA/Signal peptidase"/>
    <property type="match status" value="1"/>
</dbReference>
<feature type="transmembrane region" description="Helical" evidence="8">
    <location>
        <begin position="46"/>
        <end position="65"/>
    </location>
</feature>
<dbReference type="KEGG" id="tvr:TVD_10935"/>
<organism evidence="11 12">
    <name type="scientific">Thioalkalivibrio versutus</name>
    <dbReference type="NCBI Taxonomy" id="106634"/>
    <lineage>
        <taxon>Bacteria</taxon>
        <taxon>Pseudomonadati</taxon>
        <taxon>Pseudomonadota</taxon>
        <taxon>Gammaproteobacteria</taxon>
        <taxon>Chromatiales</taxon>
        <taxon>Ectothiorhodospiraceae</taxon>
        <taxon>Thioalkalivibrio</taxon>
    </lineage>
</organism>
<dbReference type="PROSITE" id="PS00501">
    <property type="entry name" value="SPASE_I_1"/>
    <property type="match status" value="1"/>
</dbReference>
<keyword evidence="8" id="KW-1133">Transmembrane helix</keyword>
<dbReference type="PATRIC" id="fig|106634.4.peg.2228"/>
<keyword evidence="8" id="KW-0472">Membrane</keyword>
<feature type="domain" description="Peptidase S26" evidence="10">
    <location>
        <begin position="42"/>
        <end position="236"/>
    </location>
</feature>
<dbReference type="InterPro" id="IPR019756">
    <property type="entry name" value="Pept_S26A_signal_pept_1_Ser-AS"/>
</dbReference>
<evidence type="ECO:0000256" key="3">
    <source>
        <dbReference type="ARBA" id="ARBA00013208"/>
    </source>
</evidence>
<evidence type="ECO:0000259" key="10">
    <source>
        <dbReference type="Pfam" id="PF10502"/>
    </source>
</evidence>
<gene>
    <name evidence="11" type="ORF">TVD_10935</name>
</gene>
<protein>
    <recommendedName>
        <fullName evidence="4 8">Signal peptidase I</fullName>
        <ecNumber evidence="3 8">3.4.21.89</ecNumber>
    </recommendedName>
</protein>
<dbReference type="Gene3D" id="2.10.109.10">
    <property type="entry name" value="Umud Fragment, subunit A"/>
    <property type="match status" value="1"/>
</dbReference>
<feature type="active site" evidence="7">
    <location>
        <position position="126"/>
    </location>
</feature>
<dbReference type="CDD" id="cd06530">
    <property type="entry name" value="S26_SPase_I"/>
    <property type="match status" value="1"/>
</dbReference>
<dbReference type="GO" id="GO:0009003">
    <property type="term" value="F:signal peptidase activity"/>
    <property type="evidence" value="ECO:0007669"/>
    <property type="project" value="UniProtKB-EC"/>
</dbReference>
<dbReference type="PRINTS" id="PR00727">
    <property type="entry name" value="LEADERPTASE"/>
</dbReference>
<feature type="transmembrane region" description="Helical" evidence="8">
    <location>
        <begin position="6"/>
        <end position="25"/>
    </location>
</feature>
<dbReference type="InterPro" id="IPR036286">
    <property type="entry name" value="LexA/Signal_pep-like_sf"/>
</dbReference>
<reference evidence="11 12" key="1">
    <citation type="submission" date="2015-04" db="EMBL/GenBank/DDBJ databases">
        <title>Complete Sequence for the Genome of the Thioalkalivibrio versutus D301.</title>
        <authorList>
            <person name="Mu T."/>
            <person name="Zhou J."/>
            <person name="Xu X."/>
        </authorList>
    </citation>
    <scope>NUCLEOTIDE SEQUENCE [LARGE SCALE GENOMIC DNA]</scope>
    <source>
        <strain evidence="11 12">D301</strain>
    </source>
</reference>
<dbReference type="NCBIfam" id="TIGR02227">
    <property type="entry name" value="sigpep_I_bact"/>
    <property type="match status" value="1"/>
</dbReference>
<evidence type="ECO:0000256" key="5">
    <source>
        <dbReference type="ARBA" id="ARBA00022670"/>
    </source>
</evidence>
<evidence type="ECO:0000256" key="6">
    <source>
        <dbReference type="ARBA" id="ARBA00022801"/>
    </source>
</evidence>
<evidence type="ECO:0000256" key="4">
    <source>
        <dbReference type="ARBA" id="ARBA00019232"/>
    </source>
</evidence>
<dbReference type="PANTHER" id="PTHR43390">
    <property type="entry name" value="SIGNAL PEPTIDASE I"/>
    <property type="match status" value="1"/>
</dbReference>
<comment type="catalytic activity">
    <reaction evidence="1 8">
        <text>Cleavage of hydrophobic, N-terminal signal or leader sequences from secreted and periplasmic proteins.</text>
        <dbReference type="EC" id="3.4.21.89"/>
    </reaction>
</comment>
<dbReference type="GO" id="GO:0006465">
    <property type="term" value="P:signal peptide processing"/>
    <property type="evidence" value="ECO:0007669"/>
    <property type="project" value="InterPro"/>
</dbReference>
<dbReference type="PANTHER" id="PTHR43390:SF1">
    <property type="entry name" value="CHLOROPLAST PROCESSING PEPTIDASE"/>
    <property type="match status" value="1"/>
</dbReference>
<dbReference type="GO" id="GO:0004252">
    <property type="term" value="F:serine-type endopeptidase activity"/>
    <property type="evidence" value="ECO:0007669"/>
    <property type="project" value="InterPro"/>
</dbReference>
<dbReference type="GO" id="GO:0016020">
    <property type="term" value="C:membrane"/>
    <property type="evidence" value="ECO:0007669"/>
    <property type="project" value="UniProtKB-SubCell"/>
</dbReference>
<dbReference type="Proteomes" id="UP000064201">
    <property type="component" value="Chromosome"/>
</dbReference>
<evidence type="ECO:0000256" key="9">
    <source>
        <dbReference type="RuleBase" id="RU362042"/>
    </source>
</evidence>
<dbReference type="PROSITE" id="PS00761">
    <property type="entry name" value="SPASE_I_3"/>
    <property type="match status" value="1"/>
</dbReference>
<keyword evidence="5 8" id="KW-0645">Protease</keyword>
<dbReference type="PROSITE" id="PS00760">
    <property type="entry name" value="SPASE_I_2"/>
    <property type="match status" value="1"/>
</dbReference>
<dbReference type="OrthoDB" id="9815782at2"/>
<evidence type="ECO:0000256" key="7">
    <source>
        <dbReference type="PIRSR" id="PIRSR600223-1"/>
    </source>
</evidence>
<name>A0A0G3G3N9_9GAMM</name>
<evidence type="ECO:0000256" key="2">
    <source>
        <dbReference type="ARBA" id="ARBA00009370"/>
    </source>
</evidence>
<dbReference type="EMBL" id="CP011367">
    <property type="protein sequence ID" value="AKJ95833.1"/>
    <property type="molecule type" value="Genomic_DNA"/>
</dbReference>
<dbReference type="InterPro" id="IPR000223">
    <property type="entry name" value="Pept_S26A_signal_pept_1"/>
</dbReference>
<evidence type="ECO:0000256" key="1">
    <source>
        <dbReference type="ARBA" id="ARBA00000677"/>
    </source>
</evidence>
<dbReference type="EC" id="3.4.21.89" evidence="3 8"/>
<dbReference type="AlphaFoldDB" id="A0A0G3G3N9"/>
<proteinExistence type="inferred from homology"/>
<feature type="active site" evidence="7">
    <location>
        <position position="71"/>
    </location>
</feature>
<dbReference type="InterPro" id="IPR019533">
    <property type="entry name" value="Peptidase_S26"/>
</dbReference>
<dbReference type="RefSeq" id="WP_018144063.1">
    <property type="nucleotide sequence ID" value="NZ_CP011367.1"/>
</dbReference>
<dbReference type="STRING" id="106634.TVD_10935"/>
<dbReference type="InterPro" id="IPR019758">
    <property type="entry name" value="Pept_S26A_signal_pept_1_CS"/>
</dbReference>
<dbReference type="InterPro" id="IPR019757">
    <property type="entry name" value="Pept_S26A_signal_pept_1_Lys-AS"/>
</dbReference>
<comment type="subcellular location">
    <subcellularLocation>
        <location evidence="9">Membrane</location>
        <topology evidence="9">Multi-pass membrane protein</topology>
    </subcellularLocation>
</comment>
<keyword evidence="12" id="KW-1185">Reference proteome</keyword>
<accession>A0A0G3G3N9</accession>
<keyword evidence="6 8" id="KW-0378">Hydrolase</keyword>
<comment type="similarity">
    <text evidence="2 9">Belongs to the peptidase S26 family.</text>
</comment>
<dbReference type="Pfam" id="PF10502">
    <property type="entry name" value="Peptidase_S26"/>
    <property type="match status" value="1"/>
</dbReference>
<evidence type="ECO:0000313" key="11">
    <source>
        <dbReference type="EMBL" id="AKJ95833.1"/>
    </source>
</evidence>